<feature type="domain" description="Acyl-CoA oxidase/dehydrogenase middle" evidence="8">
    <location>
        <begin position="143"/>
        <end position="242"/>
    </location>
</feature>
<organism evidence="9 10">
    <name type="scientific">Streptomyces incanus</name>
    <dbReference type="NCBI Taxonomy" id="887453"/>
    <lineage>
        <taxon>Bacteria</taxon>
        <taxon>Bacillati</taxon>
        <taxon>Actinomycetota</taxon>
        <taxon>Actinomycetes</taxon>
        <taxon>Kitasatosporales</taxon>
        <taxon>Streptomycetaceae</taxon>
        <taxon>Streptomyces</taxon>
    </lineage>
</organism>
<evidence type="ECO:0000259" key="8">
    <source>
        <dbReference type="Pfam" id="PF02770"/>
    </source>
</evidence>
<dbReference type="RefSeq" id="WP_381212747.1">
    <property type="nucleotide sequence ID" value="NZ_JBHSPC010000046.1"/>
</dbReference>
<proteinExistence type="inferred from homology"/>
<dbReference type="InterPro" id="IPR037069">
    <property type="entry name" value="AcylCoA_DH/ox_N_sf"/>
</dbReference>
<feature type="domain" description="Acyl-CoA dehydrogenase/oxidase C-terminal" evidence="7">
    <location>
        <begin position="255"/>
        <end position="408"/>
    </location>
</feature>
<evidence type="ECO:0000313" key="10">
    <source>
        <dbReference type="Proteomes" id="UP001596183"/>
    </source>
</evidence>
<gene>
    <name evidence="9" type="ORF">ACFP2V_17640</name>
</gene>
<dbReference type="GO" id="GO:0016491">
    <property type="term" value="F:oxidoreductase activity"/>
    <property type="evidence" value="ECO:0007669"/>
    <property type="project" value="UniProtKB-KW"/>
</dbReference>
<keyword evidence="4 5" id="KW-0274">FAD</keyword>
<reference evidence="10" key="1">
    <citation type="journal article" date="2019" name="Int. J. Syst. Evol. Microbiol.">
        <title>The Global Catalogue of Microorganisms (GCM) 10K type strain sequencing project: providing services to taxonomists for standard genome sequencing and annotation.</title>
        <authorList>
            <consortium name="The Broad Institute Genomics Platform"/>
            <consortium name="The Broad Institute Genome Sequencing Center for Infectious Disease"/>
            <person name="Wu L."/>
            <person name="Ma J."/>
        </authorList>
    </citation>
    <scope>NUCLEOTIDE SEQUENCE [LARGE SCALE GENOMIC DNA]</scope>
    <source>
        <strain evidence="10">JCM 13852</strain>
    </source>
</reference>
<dbReference type="InterPro" id="IPR036250">
    <property type="entry name" value="AcylCo_DH-like_C"/>
</dbReference>
<dbReference type="InterPro" id="IPR046373">
    <property type="entry name" value="Acyl-CoA_Oxase/DH_mid-dom_sf"/>
</dbReference>
<dbReference type="PANTHER" id="PTHR43884">
    <property type="entry name" value="ACYL-COA DEHYDROGENASE"/>
    <property type="match status" value="1"/>
</dbReference>
<evidence type="ECO:0000256" key="1">
    <source>
        <dbReference type="ARBA" id="ARBA00001974"/>
    </source>
</evidence>
<accession>A0ABW0XMT7</accession>
<dbReference type="InterPro" id="IPR006091">
    <property type="entry name" value="Acyl-CoA_Oxase/DH_mid-dom"/>
</dbReference>
<evidence type="ECO:0000256" key="2">
    <source>
        <dbReference type="ARBA" id="ARBA00009347"/>
    </source>
</evidence>
<dbReference type="Gene3D" id="1.10.540.10">
    <property type="entry name" value="Acyl-CoA dehydrogenase/oxidase, N-terminal domain"/>
    <property type="match status" value="1"/>
</dbReference>
<feature type="region of interest" description="Disordered" evidence="6">
    <location>
        <begin position="603"/>
        <end position="624"/>
    </location>
</feature>
<comment type="cofactor">
    <cofactor evidence="1 5">
        <name>FAD</name>
        <dbReference type="ChEBI" id="CHEBI:57692"/>
    </cofactor>
</comment>
<comment type="caution">
    <text evidence="9">The sequence shown here is derived from an EMBL/GenBank/DDBJ whole genome shotgun (WGS) entry which is preliminary data.</text>
</comment>
<dbReference type="InterPro" id="IPR009075">
    <property type="entry name" value="AcylCo_DH/oxidase_C"/>
</dbReference>
<dbReference type="Gene3D" id="2.40.110.10">
    <property type="entry name" value="Butyryl-CoA Dehydrogenase, subunit A, domain 2"/>
    <property type="match status" value="1"/>
</dbReference>
<dbReference type="Proteomes" id="UP001596183">
    <property type="component" value="Unassembled WGS sequence"/>
</dbReference>
<evidence type="ECO:0000313" key="9">
    <source>
        <dbReference type="EMBL" id="MFC5671877.1"/>
    </source>
</evidence>
<dbReference type="EC" id="1.3.8.-" evidence="9"/>
<name>A0ABW0XMT7_9ACTN</name>
<dbReference type="InterPro" id="IPR009100">
    <property type="entry name" value="AcylCoA_DH/oxidase_NM_dom_sf"/>
</dbReference>
<dbReference type="PANTHER" id="PTHR43884:SF12">
    <property type="entry name" value="ISOVALERYL-COA DEHYDROGENASE, MITOCHONDRIAL-RELATED"/>
    <property type="match status" value="1"/>
</dbReference>
<dbReference type="Pfam" id="PF02770">
    <property type="entry name" value="Acyl-CoA_dh_M"/>
    <property type="match status" value="1"/>
</dbReference>
<keyword evidence="5 9" id="KW-0560">Oxidoreductase</keyword>
<evidence type="ECO:0000256" key="3">
    <source>
        <dbReference type="ARBA" id="ARBA00022630"/>
    </source>
</evidence>
<dbReference type="EMBL" id="JBHSPC010000046">
    <property type="protein sequence ID" value="MFC5671877.1"/>
    <property type="molecule type" value="Genomic_DNA"/>
</dbReference>
<dbReference type="CDD" id="cd00567">
    <property type="entry name" value="ACAD"/>
    <property type="match status" value="1"/>
</dbReference>
<feature type="compositionally biased region" description="Basic and acidic residues" evidence="6">
    <location>
        <begin position="608"/>
        <end position="618"/>
    </location>
</feature>
<comment type="similarity">
    <text evidence="2 5">Belongs to the acyl-CoA dehydrogenase family.</text>
</comment>
<feature type="region of interest" description="Disordered" evidence="6">
    <location>
        <begin position="1"/>
        <end position="27"/>
    </location>
</feature>
<dbReference type="Pfam" id="PF00441">
    <property type="entry name" value="Acyl-CoA_dh_1"/>
    <property type="match status" value="1"/>
</dbReference>
<protein>
    <submittedName>
        <fullName evidence="9">Acyl-CoA dehydrogenase</fullName>
        <ecNumber evidence="9">1.3.8.-</ecNumber>
    </submittedName>
</protein>
<evidence type="ECO:0000256" key="4">
    <source>
        <dbReference type="ARBA" id="ARBA00022827"/>
    </source>
</evidence>
<evidence type="ECO:0000256" key="6">
    <source>
        <dbReference type="SAM" id="MobiDB-lite"/>
    </source>
</evidence>
<dbReference type="SUPFAM" id="SSF56645">
    <property type="entry name" value="Acyl-CoA dehydrogenase NM domain-like"/>
    <property type="match status" value="1"/>
</dbReference>
<evidence type="ECO:0000259" key="7">
    <source>
        <dbReference type="Pfam" id="PF00441"/>
    </source>
</evidence>
<sequence length="624" mass="68007">MREFVSEKPLAGALSGEPEKRPISAAAPAEELEEWLGDPDVEANSLSFARSLELDEREELPADGIGRVRAFGFHRYFVPDWLGGDLRSTEELLMLTRVIARRDMNVAVSESTQIWMMLAWIGGDAGQRAQWASTVLRGGVVPCLAYSEPGHGADLAANELVATPDDGQYVLTGEKWPINRGRTSTHVVLLGATGDDGVPAKRKQSMFLVDRSRVVSGEVTGVPRVPTYGLRGCDISGVSFDDARVDASARLGAEGEGLELSLRGLLITRTLCTGLSLGTGDTMLRTVGGFLAGRTLYDGPASEIPYVTESLANAYLSLLVAECESLVAMRGLHLYTEEFSVWGNAAKVQVARLVDFAGKALARTLGARYYMRAAEHVGIFQKMLRDGAVVSVFDGSEPVCLDSITQQLAALAKSHGRPRDEDWSTLYDLRAELPPFQPARVSVFGRGRDATFASLPALIDRLAGLAPSAGCDEERLTALRTRAGELRERLDALYTRFQDLRRAPAATPSASTKTTPPRLMRLAEDLCALHAKVAALGIWLHNRDHLDAFFADGAWLEAALAREQVHQYEVGDLDPRTARTLFDRMNSQREKHEFFSLRTMRQAAPGTHEAHEARHGADRPASAA</sequence>
<evidence type="ECO:0000256" key="5">
    <source>
        <dbReference type="RuleBase" id="RU362125"/>
    </source>
</evidence>
<dbReference type="Gene3D" id="1.20.140.10">
    <property type="entry name" value="Butyryl-CoA Dehydrogenase, subunit A, domain 3"/>
    <property type="match status" value="1"/>
</dbReference>
<keyword evidence="3 5" id="KW-0285">Flavoprotein</keyword>
<dbReference type="SUPFAM" id="SSF47203">
    <property type="entry name" value="Acyl-CoA dehydrogenase C-terminal domain-like"/>
    <property type="match status" value="1"/>
</dbReference>
<keyword evidence="10" id="KW-1185">Reference proteome</keyword>